<comment type="caution">
    <text evidence="1">The sequence shown here is derived from an EMBL/GenBank/DDBJ whole genome shotgun (WGS) entry which is preliminary data.</text>
</comment>
<gene>
    <name evidence="1" type="ORF">AWC19_05725</name>
</gene>
<dbReference type="RefSeq" id="WP_085077920.1">
    <property type="nucleotide sequence ID" value="NZ_JACKRZ010000490.1"/>
</dbReference>
<organism evidence="1 2">
    <name type="scientific">Mycobacterium palustre</name>
    <dbReference type="NCBI Taxonomy" id="153971"/>
    <lineage>
        <taxon>Bacteria</taxon>
        <taxon>Bacillati</taxon>
        <taxon>Actinomycetota</taxon>
        <taxon>Actinomycetes</taxon>
        <taxon>Mycobacteriales</taxon>
        <taxon>Mycobacteriaceae</taxon>
        <taxon>Mycobacterium</taxon>
        <taxon>Mycobacterium simiae complex</taxon>
    </lineage>
</organism>
<reference evidence="1 2" key="1">
    <citation type="submission" date="2016-01" db="EMBL/GenBank/DDBJ databases">
        <title>The new phylogeny of the genus Mycobacterium.</title>
        <authorList>
            <person name="Tarcisio F."/>
            <person name="Conor M."/>
            <person name="Antonella G."/>
            <person name="Elisabetta G."/>
            <person name="Giulia F.S."/>
            <person name="Sara T."/>
            <person name="Anna F."/>
            <person name="Clotilde B."/>
            <person name="Roberto B."/>
            <person name="Veronica D.S."/>
            <person name="Fabio R."/>
            <person name="Monica P."/>
            <person name="Olivier J."/>
            <person name="Enrico T."/>
            <person name="Nicola S."/>
        </authorList>
    </citation>
    <scope>NUCLEOTIDE SEQUENCE [LARGE SCALE GENOMIC DNA]</scope>
    <source>
        <strain evidence="1 2">DSM 44572</strain>
    </source>
</reference>
<protein>
    <submittedName>
        <fullName evidence="1">Uncharacterized protein</fullName>
    </submittedName>
</protein>
<proteinExistence type="predicted"/>
<evidence type="ECO:0000313" key="1">
    <source>
        <dbReference type="EMBL" id="ORW25915.1"/>
    </source>
</evidence>
<sequence>MVIQNWCDAPQIHPSQIRVGDVIGTPRPTELRLTVKLISGPQTTPRQWTFFSSDGNGRQRTSTFGEDEMVRRYAKAS</sequence>
<keyword evidence="2" id="KW-1185">Reference proteome</keyword>
<dbReference type="AlphaFoldDB" id="A0A1X1ZRI4"/>
<dbReference type="Proteomes" id="UP000193529">
    <property type="component" value="Unassembled WGS sequence"/>
</dbReference>
<dbReference type="EMBL" id="LQPJ01000091">
    <property type="protein sequence ID" value="ORW25915.1"/>
    <property type="molecule type" value="Genomic_DNA"/>
</dbReference>
<accession>A0A1X1ZRI4</accession>
<name>A0A1X1ZRI4_9MYCO</name>
<evidence type="ECO:0000313" key="2">
    <source>
        <dbReference type="Proteomes" id="UP000193529"/>
    </source>
</evidence>
<dbReference type="OrthoDB" id="4733097at2"/>